<comment type="caution">
    <text evidence="2">The sequence shown here is derived from an EMBL/GenBank/DDBJ whole genome shotgun (WGS) entry which is preliminary data.</text>
</comment>
<dbReference type="RefSeq" id="WP_148566308.1">
    <property type="nucleotide sequence ID" value="NZ_RXYA01000003.1"/>
</dbReference>
<dbReference type="Pfam" id="PF04002">
    <property type="entry name" value="RadC"/>
    <property type="match status" value="1"/>
</dbReference>
<dbReference type="AlphaFoldDB" id="A0A923HWK0"/>
<evidence type="ECO:0000259" key="1">
    <source>
        <dbReference type="Pfam" id="PF04002"/>
    </source>
</evidence>
<dbReference type="EMBL" id="WJBD01000006">
    <property type="protein sequence ID" value="MBC3887934.1"/>
    <property type="molecule type" value="Genomic_DNA"/>
</dbReference>
<reference evidence="2" key="2">
    <citation type="submission" date="2020-10" db="EMBL/GenBank/DDBJ databases">
        <title>Comparative genomics of the Acetobacterium genus.</title>
        <authorList>
            <person name="Marshall C."/>
            <person name="May H."/>
            <person name="Norman S."/>
        </authorList>
    </citation>
    <scope>NUCLEOTIDE SEQUENCE</scope>
    <source>
        <strain evidence="2">DER-2019</strain>
    </source>
</reference>
<proteinExistence type="predicted"/>
<dbReference type="InterPro" id="IPR025657">
    <property type="entry name" value="RadC_JAB"/>
</dbReference>
<dbReference type="Proteomes" id="UP000616595">
    <property type="component" value="Unassembled WGS sequence"/>
</dbReference>
<keyword evidence="3" id="KW-1185">Reference proteome</keyword>
<protein>
    <recommendedName>
        <fullName evidence="1">RadC-like JAB domain-containing protein</fullName>
    </recommendedName>
</protein>
<reference evidence="2" key="1">
    <citation type="submission" date="2019-10" db="EMBL/GenBank/DDBJ databases">
        <authorList>
            <person name="Ross D.E."/>
            <person name="Gulliver D."/>
        </authorList>
    </citation>
    <scope>NUCLEOTIDE SEQUENCE</scope>
    <source>
        <strain evidence="2">DER-2019</strain>
    </source>
</reference>
<evidence type="ECO:0000313" key="3">
    <source>
        <dbReference type="Proteomes" id="UP000616595"/>
    </source>
</evidence>
<gene>
    <name evidence="2" type="ORF">GH810_06380</name>
</gene>
<sequence>MLLFLIHSLGDSDPASKNISITIDIKQIGGLIDIELLDQINELILVSIT</sequence>
<feature type="domain" description="RadC-like JAB" evidence="1">
    <location>
        <begin position="3"/>
        <end position="40"/>
    </location>
</feature>
<accession>A0A923HWK0</accession>
<organism evidence="2 3">
    <name type="scientific">Acetobacterium paludosum</name>
    <dbReference type="NCBI Taxonomy" id="52693"/>
    <lineage>
        <taxon>Bacteria</taxon>
        <taxon>Bacillati</taxon>
        <taxon>Bacillota</taxon>
        <taxon>Clostridia</taxon>
        <taxon>Eubacteriales</taxon>
        <taxon>Eubacteriaceae</taxon>
        <taxon>Acetobacterium</taxon>
    </lineage>
</organism>
<evidence type="ECO:0000313" key="2">
    <source>
        <dbReference type="EMBL" id="MBC3887934.1"/>
    </source>
</evidence>
<name>A0A923HWK0_9FIRM</name>